<dbReference type="GO" id="GO:0005829">
    <property type="term" value="C:cytosol"/>
    <property type="evidence" value="ECO:0007669"/>
    <property type="project" value="TreeGrafter"/>
</dbReference>
<dbReference type="EMBL" id="CP038231">
    <property type="protein sequence ID" value="QDH12919.1"/>
    <property type="molecule type" value="Genomic_DNA"/>
</dbReference>
<sequence length="339" mass="35549">MKAAAPAFGQKGVGQGTATKSVLFITGHRLGDVVMSTAALAGLAKAWPQARFTVACGPAQAALFAHTPFVEAVLPFSKQPRKRHWLHLWQATRHTAWHGVVDLRSSLLPWFLKARHRHSLRGGRRGGLRIHQQLADLGLPLGILPAVHWSSGDGVAAAGLLPTLPPGEAWLGLGPTAGTENKVWPAPWMERFLRLLNQRSGAEGRLVWRPVLFHGPGQRERVLAAPLRALLPGALLFPCAEVALTTTAAALHRCGLYVGPDSGLMHLAAAAGTPTLGLFGPSCASQYAPQGLCAAALCAPGAEGAGLVSDITPEHAVEAALALLAQNSSPGGPLANHPW</sequence>
<dbReference type="InterPro" id="IPR002201">
    <property type="entry name" value="Glyco_trans_9"/>
</dbReference>
<reference evidence="3 4" key="1">
    <citation type="submission" date="2019-03" db="EMBL/GenBank/DDBJ databases">
        <title>The complete genome sequence of Swingsia_sp. F3b2 LMG30590(T).</title>
        <authorList>
            <person name="Chua K.-O."/>
            <person name="Chan K.-G."/>
            <person name="See-Too W.-S."/>
        </authorList>
    </citation>
    <scope>NUCLEOTIDE SEQUENCE [LARGE SCALE GENOMIC DNA]</scope>
    <source>
        <strain evidence="3 4">F3b2</strain>
    </source>
</reference>
<protein>
    <submittedName>
        <fullName evidence="3">Glycosyltransferase family 9 protein</fullName>
    </submittedName>
</protein>
<gene>
    <name evidence="3" type="ORF">E3E12_00425</name>
</gene>
<dbReference type="AlphaFoldDB" id="A0A4Y6U6E6"/>
<dbReference type="SUPFAM" id="SSF53756">
    <property type="entry name" value="UDP-Glycosyltransferase/glycogen phosphorylase"/>
    <property type="match status" value="1"/>
</dbReference>
<accession>A0A4Y6U6E6</accession>
<dbReference type="KEGG" id="swf:E3E12_00425"/>
<evidence type="ECO:0000256" key="2">
    <source>
        <dbReference type="ARBA" id="ARBA00022679"/>
    </source>
</evidence>
<organism evidence="3 4">
    <name type="scientific">Formicincola oecophyllae</name>
    <dbReference type="NCBI Taxonomy" id="2558361"/>
    <lineage>
        <taxon>Bacteria</taxon>
        <taxon>Pseudomonadati</taxon>
        <taxon>Pseudomonadota</taxon>
        <taxon>Alphaproteobacteria</taxon>
        <taxon>Acetobacterales</taxon>
        <taxon>Acetobacteraceae</taxon>
        <taxon>Formicincola</taxon>
    </lineage>
</organism>
<dbReference type="Gene3D" id="3.40.50.2000">
    <property type="entry name" value="Glycogen Phosphorylase B"/>
    <property type="match status" value="2"/>
</dbReference>
<keyword evidence="2 3" id="KW-0808">Transferase</keyword>
<dbReference type="PANTHER" id="PTHR30160:SF7">
    <property type="entry name" value="ADP-HEPTOSE--LPS HEPTOSYLTRANSFERASE 2"/>
    <property type="match status" value="1"/>
</dbReference>
<keyword evidence="4" id="KW-1185">Reference proteome</keyword>
<evidence type="ECO:0000313" key="3">
    <source>
        <dbReference type="EMBL" id="QDH12919.1"/>
    </source>
</evidence>
<dbReference type="PANTHER" id="PTHR30160">
    <property type="entry name" value="TETRAACYLDISACCHARIDE 4'-KINASE-RELATED"/>
    <property type="match status" value="1"/>
</dbReference>
<proteinExistence type="predicted"/>
<name>A0A4Y6U6E6_9PROT</name>
<dbReference type="Pfam" id="PF01075">
    <property type="entry name" value="Glyco_transf_9"/>
    <property type="match status" value="1"/>
</dbReference>
<dbReference type="RefSeq" id="WP_141442562.1">
    <property type="nucleotide sequence ID" value="NZ_CP038231.1"/>
</dbReference>
<dbReference type="Proteomes" id="UP000318709">
    <property type="component" value="Chromosome"/>
</dbReference>
<dbReference type="InterPro" id="IPR051199">
    <property type="entry name" value="LPS_LOS_Heptosyltrfase"/>
</dbReference>
<dbReference type="GO" id="GO:0008713">
    <property type="term" value="F:ADP-heptose-lipopolysaccharide heptosyltransferase activity"/>
    <property type="evidence" value="ECO:0007669"/>
    <property type="project" value="TreeGrafter"/>
</dbReference>
<keyword evidence="1" id="KW-0328">Glycosyltransferase</keyword>
<dbReference type="GO" id="GO:0009244">
    <property type="term" value="P:lipopolysaccharide core region biosynthetic process"/>
    <property type="evidence" value="ECO:0007669"/>
    <property type="project" value="TreeGrafter"/>
</dbReference>
<evidence type="ECO:0000313" key="4">
    <source>
        <dbReference type="Proteomes" id="UP000318709"/>
    </source>
</evidence>
<evidence type="ECO:0000256" key="1">
    <source>
        <dbReference type="ARBA" id="ARBA00022676"/>
    </source>
</evidence>
<dbReference type="OrthoDB" id="9797795at2"/>
<dbReference type="CDD" id="cd03789">
    <property type="entry name" value="GT9_LPS_heptosyltransferase"/>
    <property type="match status" value="1"/>
</dbReference>